<accession>A0ABR8WFY9</accession>
<keyword evidence="1" id="KW-0238">DNA-binding</keyword>
<dbReference type="EMBL" id="JACSPU010000005">
    <property type="protein sequence ID" value="MBD8015976.1"/>
    <property type="molecule type" value="Genomic_DNA"/>
</dbReference>
<organism evidence="1 2">
    <name type="scientific">Planococcus wigleyi</name>
    <dbReference type="NCBI Taxonomy" id="2762216"/>
    <lineage>
        <taxon>Bacteria</taxon>
        <taxon>Bacillati</taxon>
        <taxon>Bacillota</taxon>
        <taxon>Bacilli</taxon>
        <taxon>Bacillales</taxon>
        <taxon>Caryophanaceae</taxon>
        <taxon>Planococcus</taxon>
    </lineage>
</organism>
<reference evidence="1 2" key="1">
    <citation type="submission" date="2020-08" db="EMBL/GenBank/DDBJ databases">
        <title>A Genomic Blueprint of the Chicken Gut Microbiome.</title>
        <authorList>
            <person name="Gilroy R."/>
            <person name="Ravi A."/>
            <person name="Getino M."/>
            <person name="Pursley I."/>
            <person name="Horton D.L."/>
            <person name="Alikhan N.-F."/>
            <person name="Baker D."/>
            <person name="Gharbi K."/>
            <person name="Hall N."/>
            <person name="Watson M."/>
            <person name="Adriaenssens E.M."/>
            <person name="Foster-Nyarko E."/>
            <person name="Jarju S."/>
            <person name="Secka A."/>
            <person name="Antonio M."/>
            <person name="Oren A."/>
            <person name="Chaudhuri R."/>
            <person name="La Ragione R.M."/>
            <person name="Hildebrand F."/>
            <person name="Pallen M.J."/>
        </authorList>
    </citation>
    <scope>NUCLEOTIDE SEQUENCE [LARGE SCALE GENOMIC DNA]</scope>
    <source>
        <strain evidence="1 2">Sa1BUA13</strain>
    </source>
</reference>
<evidence type="ECO:0000313" key="1">
    <source>
        <dbReference type="EMBL" id="MBD8015976.1"/>
    </source>
</evidence>
<dbReference type="Proteomes" id="UP000658980">
    <property type="component" value="Unassembled WGS sequence"/>
</dbReference>
<sequence>MKGKSSDTVHDFPSTIGKPAKRALLAAGYLHLQDLTSATEQDLLKLHGFGPKALRILRETLAAQGKSFKS</sequence>
<comment type="caution">
    <text evidence="1">The sequence shown here is derived from an EMBL/GenBank/DDBJ whole genome shotgun (WGS) entry which is preliminary data.</text>
</comment>
<dbReference type="Gene3D" id="1.10.150.20">
    <property type="entry name" value="5' to 3' exonuclease, C-terminal subdomain"/>
    <property type="match status" value="1"/>
</dbReference>
<dbReference type="RefSeq" id="WP_191716455.1">
    <property type="nucleotide sequence ID" value="NZ_JACSPU010000005.1"/>
</dbReference>
<keyword evidence="2" id="KW-1185">Reference proteome</keyword>
<protein>
    <submittedName>
        <fullName evidence="1">DNA-binding protein</fullName>
    </submittedName>
</protein>
<dbReference type="SUPFAM" id="SSF47789">
    <property type="entry name" value="C-terminal domain of RNA polymerase alpha subunit"/>
    <property type="match status" value="1"/>
</dbReference>
<evidence type="ECO:0000313" key="2">
    <source>
        <dbReference type="Proteomes" id="UP000658980"/>
    </source>
</evidence>
<name>A0ABR8WFY9_9BACL</name>
<gene>
    <name evidence="1" type="ORF">H9630_14195</name>
</gene>
<dbReference type="GO" id="GO:0003677">
    <property type="term" value="F:DNA binding"/>
    <property type="evidence" value="ECO:0007669"/>
    <property type="project" value="UniProtKB-KW"/>
</dbReference>
<proteinExistence type="predicted"/>